<organism evidence="5 6">
    <name type="scientific">Meira miltonrushii</name>
    <dbReference type="NCBI Taxonomy" id="1280837"/>
    <lineage>
        <taxon>Eukaryota</taxon>
        <taxon>Fungi</taxon>
        <taxon>Dikarya</taxon>
        <taxon>Basidiomycota</taxon>
        <taxon>Ustilaginomycotina</taxon>
        <taxon>Exobasidiomycetes</taxon>
        <taxon>Exobasidiales</taxon>
        <taxon>Brachybasidiaceae</taxon>
        <taxon>Meira</taxon>
    </lineage>
</organism>
<evidence type="ECO:0000256" key="1">
    <source>
        <dbReference type="ARBA" id="ARBA00022737"/>
    </source>
</evidence>
<dbReference type="STRING" id="1280837.A0A316VGJ5"/>
<keyword evidence="1" id="KW-0677">Repeat</keyword>
<evidence type="ECO:0000313" key="6">
    <source>
        <dbReference type="Proteomes" id="UP000245771"/>
    </source>
</evidence>
<dbReference type="PANTHER" id="PTHR24198">
    <property type="entry name" value="ANKYRIN REPEAT AND PROTEIN KINASE DOMAIN-CONTAINING PROTEIN"/>
    <property type="match status" value="1"/>
</dbReference>
<dbReference type="GeneID" id="37019841"/>
<name>A0A316VGJ5_9BASI</name>
<dbReference type="PROSITE" id="PS50297">
    <property type="entry name" value="ANK_REP_REGION"/>
    <property type="match status" value="2"/>
</dbReference>
<protein>
    <submittedName>
        <fullName evidence="5">Ankyrin</fullName>
    </submittedName>
</protein>
<feature type="compositionally biased region" description="Low complexity" evidence="4">
    <location>
        <begin position="243"/>
        <end position="253"/>
    </location>
</feature>
<evidence type="ECO:0000256" key="4">
    <source>
        <dbReference type="SAM" id="MobiDB-lite"/>
    </source>
</evidence>
<feature type="repeat" description="ANK" evidence="3">
    <location>
        <begin position="314"/>
        <end position="346"/>
    </location>
</feature>
<feature type="compositionally biased region" description="Polar residues" evidence="4">
    <location>
        <begin position="55"/>
        <end position="75"/>
    </location>
</feature>
<evidence type="ECO:0000256" key="2">
    <source>
        <dbReference type="ARBA" id="ARBA00023043"/>
    </source>
</evidence>
<dbReference type="PROSITE" id="PS50088">
    <property type="entry name" value="ANK_REPEAT"/>
    <property type="match status" value="2"/>
</dbReference>
<feature type="compositionally biased region" description="Basic and acidic residues" evidence="4">
    <location>
        <begin position="444"/>
        <end position="454"/>
    </location>
</feature>
<accession>A0A316VGJ5</accession>
<keyword evidence="6" id="KW-1185">Reference proteome</keyword>
<dbReference type="RefSeq" id="XP_025357014.1">
    <property type="nucleotide sequence ID" value="XM_025498060.1"/>
</dbReference>
<dbReference type="InParanoid" id="A0A316VGJ5"/>
<dbReference type="InterPro" id="IPR002110">
    <property type="entry name" value="Ankyrin_rpt"/>
</dbReference>
<sequence length="501" mass="54691">MTASAMSDRFRRAIQSDDLTTAKRIFDRMTTQSEVASGSSSHGNNIKFDIRNQASQPNSIHDLSSSHSFGHTYGQNHHYHQGNDANSMHSTEALGNCLALSAAQFNTAKQSRVRERNRESVRIKSSLAIAVENGASIELIQWLLEMGHERGDFSRDIRGCTAVSLAAQNNRTDVIEACCIDAVAHAATLHHQRSLMYYGFRNNMNAYYEDGDDELEGDDRNSNASAEGDRSEGDLSPALTLVTAAASTPSRRPSPSPLYLARTDRIMDGKEMKEETLKADHEGDDAKSSAGGSSEMDDIVGVTITRLLDCPDELGRTALSLASMKGHEDVVRLLLELGATLDLGDFEGNRPLHYASAYNQLIVVQLLIERGCTFAAKNVLGFTAADYAWNASLKSALEAFARAQFDVQRVRIRRKGGGRNEDSPPYLRQQTQQSNGKAGNAPSQHDHTHSEKAKAAQSPSISKSLGLFPAQLPHSSPDTSLPSSPQPPSQPKLTTHLRELF</sequence>
<dbReference type="Proteomes" id="UP000245771">
    <property type="component" value="Unassembled WGS sequence"/>
</dbReference>
<gene>
    <name evidence="5" type="ORF">FA14DRAFT_159116</name>
</gene>
<dbReference type="OrthoDB" id="341259at2759"/>
<evidence type="ECO:0000256" key="3">
    <source>
        <dbReference type="PROSITE-ProRule" id="PRU00023"/>
    </source>
</evidence>
<dbReference type="Pfam" id="PF12796">
    <property type="entry name" value="Ank_2"/>
    <property type="match status" value="1"/>
</dbReference>
<dbReference type="InterPro" id="IPR036770">
    <property type="entry name" value="Ankyrin_rpt-contain_sf"/>
</dbReference>
<feature type="region of interest" description="Disordered" evidence="4">
    <location>
        <begin position="55"/>
        <end position="87"/>
    </location>
</feature>
<dbReference type="PANTHER" id="PTHR24198:SF165">
    <property type="entry name" value="ANKYRIN REPEAT-CONTAINING PROTEIN-RELATED"/>
    <property type="match status" value="1"/>
</dbReference>
<dbReference type="SUPFAM" id="SSF48403">
    <property type="entry name" value="Ankyrin repeat"/>
    <property type="match status" value="1"/>
</dbReference>
<evidence type="ECO:0000313" key="5">
    <source>
        <dbReference type="EMBL" id="PWN36712.1"/>
    </source>
</evidence>
<feature type="region of interest" description="Disordered" evidence="4">
    <location>
        <begin position="211"/>
        <end position="265"/>
    </location>
</feature>
<dbReference type="EMBL" id="KZ819602">
    <property type="protein sequence ID" value="PWN36712.1"/>
    <property type="molecule type" value="Genomic_DNA"/>
</dbReference>
<dbReference type="Gene3D" id="1.25.40.20">
    <property type="entry name" value="Ankyrin repeat-containing domain"/>
    <property type="match status" value="1"/>
</dbReference>
<feature type="repeat" description="ANK" evidence="3">
    <location>
        <begin position="347"/>
        <end position="379"/>
    </location>
</feature>
<feature type="region of interest" description="Disordered" evidence="4">
    <location>
        <begin position="414"/>
        <end position="501"/>
    </location>
</feature>
<keyword evidence="2 3" id="KW-0040">ANK repeat</keyword>
<reference evidence="5 6" key="1">
    <citation type="journal article" date="2018" name="Mol. Biol. Evol.">
        <title>Broad Genomic Sampling Reveals a Smut Pathogenic Ancestry of the Fungal Clade Ustilaginomycotina.</title>
        <authorList>
            <person name="Kijpornyongpan T."/>
            <person name="Mondo S.J."/>
            <person name="Barry K."/>
            <person name="Sandor L."/>
            <person name="Lee J."/>
            <person name="Lipzen A."/>
            <person name="Pangilinan J."/>
            <person name="LaButti K."/>
            <person name="Hainaut M."/>
            <person name="Henrissat B."/>
            <person name="Grigoriev I.V."/>
            <person name="Spatafora J.W."/>
            <person name="Aime M.C."/>
        </authorList>
    </citation>
    <scope>NUCLEOTIDE SEQUENCE [LARGE SCALE GENOMIC DNA]</scope>
    <source>
        <strain evidence="5 6">MCA 3882</strain>
    </source>
</reference>
<dbReference type="AlphaFoldDB" id="A0A316VGJ5"/>
<feature type="compositionally biased region" description="Polar residues" evidence="4">
    <location>
        <begin position="428"/>
        <end position="443"/>
    </location>
</feature>
<proteinExistence type="predicted"/>
<dbReference type="SMART" id="SM00248">
    <property type="entry name" value="ANK"/>
    <property type="match status" value="4"/>
</dbReference>
<feature type="compositionally biased region" description="Low complexity" evidence="4">
    <location>
        <begin position="473"/>
        <end position="483"/>
    </location>
</feature>